<keyword evidence="3 6" id="KW-0812">Transmembrane</keyword>
<feature type="transmembrane region" description="Helical" evidence="6">
    <location>
        <begin position="6"/>
        <end position="26"/>
    </location>
</feature>
<protein>
    <recommendedName>
        <fullName evidence="8">Na+:solute symporter</fullName>
    </recommendedName>
</protein>
<feature type="transmembrane region" description="Helical" evidence="6">
    <location>
        <begin position="417"/>
        <end position="437"/>
    </location>
</feature>
<feature type="transmembrane region" description="Helical" evidence="6">
    <location>
        <begin position="153"/>
        <end position="174"/>
    </location>
</feature>
<comment type="similarity">
    <text evidence="2">Belongs to the sodium:solute symporter (SSF) (TC 2.A.21) family.</text>
</comment>
<dbReference type="AlphaFoldDB" id="A0A381PXR7"/>
<feature type="transmembrane region" description="Helical" evidence="6">
    <location>
        <begin position="541"/>
        <end position="559"/>
    </location>
</feature>
<reference evidence="7" key="1">
    <citation type="submission" date="2018-05" db="EMBL/GenBank/DDBJ databases">
        <authorList>
            <person name="Lanie J.A."/>
            <person name="Ng W.-L."/>
            <person name="Kazmierczak K.M."/>
            <person name="Andrzejewski T.M."/>
            <person name="Davidsen T.M."/>
            <person name="Wayne K.J."/>
            <person name="Tettelin H."/>
            <person name="Glass J.I."/>
            <person name="Rusch D."/>
            <person name="Podicherti R."/>
            <person name="Tsui H.-C.T."/>
            <person name="Winkler M.E."/>
        </authorList>
    </citation>
    <scope>NUCLEOTIDE SEQUENCE</scope>
</reference>
<dbReference type="PANTHER" id="PTHR11819:SF77">
    <property type="entry name" value="SODIUM_GLUCOSE COTRANSPORT PROTEIN"/>
    <property type="match status" value="1"/>
</dbReference>
<evidence type="ECO:0008006" key="8">
    <source>
        <dbReference type="Google" id="ProtNLM"/>
    </source>
</evidence>
<evidence type="ECO:0000256" key="1">
    <source>
        <dbReference type="ARBA" id="ARBA00004141"/>
    </source>
</evidence>
<feature type="transmembrane region" description="Helical" evidence="6">
    <location>
        <begin position="443"/>
        <end position="462"/>
    </location>
</feature>
<feature type="transmembrane region" description="Helical" evidence="6">
    <location>
        <begin position="78"/>
        <end position="95"/>
    </location>
</feature>
<feature type="transmembrane region" description="Helical" evidence="6">
    <location>
        <begin position="186"/>
        <end position="204"/>
    </location>
</feature>
<evidence type="ECO:0000256" key="5">
    <source>
        <dbReference type="ARBA" id="ARBA00023136"/>
    </source>
</evidence>
<sequence>MQLSALDWWVLALYGVTILSVGLAFARRAGRGTEEYFLAGRSMPWWLIGTSMVATTFSADTPNLVTDLVRTGGVSQNWVWWAFVITGMCTVFFYAKLWRRSGVLTDIGFYELRYSGRSAAFLRGFRAVYLGVFFNVMIMATVTLAAIKIGGVLLGVGPYTVVLVAGTATVLYSATSGLWGVLVTDLLLFSVSMIGSIAAAIYALRLPEVGGLSGLMAHANVTDKLSFLPDFSDPTTAAAVFIVPIAVQWWSTWYPGAEPGGGGYVAQRMLAAKDEKNAMQATLWFSVAHYAIRPWPWILVGLASLIVYPTLSDLTAAFPNVDPSIIGNDLAYPAMLVFLPAGLLGLVVASLAAAYMSTISTHLNWGASYVVDDVYRRFVAPDREERDYVKVARVSTVALIVLSSFVGLQLETAMQAFQILLQIGAGTGLVFLLRWFWWRINTWSEISAMVISFLVAVYFGFLHTPLGFTKWDPSAELVVGVAVTTVGWLVVTFLTPPVDTETLKDFHTRIQPLGKGWEAVVPRKRGPAQDGDVDTGQGGELAAGLLSWFLGCVMVYAALFGTGFLLYGNMVWGLAGLILTAVAGWGVLKLLPRVGFLT</sequence>
<dbReference type="GO" id="GO:0005412">
    <property type="term" value="F:D-glucose:sodium symporter activity"/>
    <property type="evidence" value="ECO:0007669"/>
    <property type="project" value="TreeGrafter"/>
</dbReference>
<dbReference type="Pfam" id="PF00474">
    <property type="entry name" value="SSF"/>
    <property type="match status" value="1"/>
</dbReference>
<feature type="transmembrane region" description="Helical" evidence="6">
    <location>
        <begin position="330"/>
        <end position="356"/>
    </location>
</feature>
<dbReference type="InterPro" id="IPR038377">
    <property type="entry name" value="Na/Glc_symporter_sf"/>
</dbReference>
<dbReference type="PROSITE" id="PS50283">
    <property type="entry name" value="NA_SOLUT_SYMP_3"/>
    <property type="match status" value="1"/>
</dbReference>
<evidence type="ECO:0000256" key="2">
    <source>
        <dbReference type="ARBA" id="ARBA00006434"/>
    </source>
</evidence>
<keyword evidence="5 6" id="KW-0472">Membrane</keyword>
<feature type="transmembrane region" description="Helical" evidence="6">
    <location>
        <begin position="391"/>
        <end position="410"/>
    </location>
</feature>
<organism evidence="7">
    <name type="scientific">marine metagenome</name>
    <dbReference type="NCBI Taxonomy" id="408172"/>
    <lineage>
        <taxon>unclassified sequences</taxon>
        <taxon>metagenomes</taxon>
        <taxon>ecological metagenomes</taxon>
    </lineage>
</organism>
<evidence type="ECO:0000256" key="4">
    <source>
        <dbReference type="ARBA" id="ARBA00022989"/>
    </source>
</evidence>
<evidence type="ECO:0000256" key="6">
    <source>
        <dbReference type="SAM" id="Phobius"/>
    </source>
</evidence>
<evidence type="ECO:0000313" key="7">
    <source>
        <dbReference type="EMBL" id="SUZ70797.1"/>
    </source>
</evidence>
<feature type="transmembrane region" description="Helical" evidence="6">
    <location>
        <begin position="127"/>
        <end position="147"/>
    </location>
</feature>
<comment type="subcellular location">
    <subcellularLocation>
        <location evidence="1">Membrane</location>
        <topology evidence="1">Multi-pass membrane protein</topology>
    </subcellularLocation>
</comment>
<dbReference type="CDD" id="cd11477">
    <property type="entry name" value="SLC5sbd_u1"/>
    <property type="match status" value="1"/>
</dbReference>
<dbReference type="EMBL" id="UINC01001102">
    <property type="protein sequence ID" value="SUZ70797.1"/>
    <property type="molecule type" value="Genomic_DNA"/>
</dbReference>
<proteinExistence type="inferred from homology"/>
<gene>
    <name evidence="7" type="ORF">METZ01_LOCUS23651</name>
</gene>
<keyword evidence="4 6" id="KW-1133">Transmembrane helix</keyword>
<evidence type="ECO:0000256" key="3">
    <source>
        <dbReference type="ARBA" id="ARBA00022692"/>
    </source>
</evidence>
<name>A0A381PXR7_9ZZZZ</name>
<feature type="transmembrane region" description="Helical" evidence="6">
    <location>
        <begin position="38"/>
        <end position="58"/>
    </location>
</feature>
<accession>A0A381PXR7</accession>
<feature type="transmembrane region" description="Helical" evidence="6">
    <location>
        <begin position="474"/>
        <end position="494"/>
    </location>
</feature>
<dbReference type="Gene3D" id="1.20.1730.10">
    <property type="entry name" value="Sodium/glucose cotransporter"/>
    <property type="match status" value="1"/>
</dbReference>
<dbReference type="InterPro" id="IPR001734">
    <property type="entry name" value="Na/solute_symporter"/>
</dbReference>
<feature type="transmembrane region" description="Helical" evidence="6">
    <location>
        <begin position="566"/>
        <end position="588"/>
    </location>
</feature>
<dbReference type="GO" id="GO:0005886">
    <property type="term" value="C:plasma membrane"/>
    <property type="evidence" value="ECO:0007669"/>
    <property type="project" value="TreeGrafter"/>
</dbReference>
<dbReference type="PANTHER" id="PTHR11819">
    <property type="entry name" value="SOLUTE CARRIER FAMILY 5"/>
    <property type="match status" value="1"/>
</dbReference>
<feature type="transmembrane region" description="Helical" evidence="6">
    <location>
        <begin position="295"/>
        <end position="318"/>
    </location>
</feature>